<proteinExistence type="predicted"/>
<protein>
    <recommendedName>
        <fullName evidence="2">AAA+ ATPase domain-containing protein</fullName>
    </recommendedName>
</protein>
<dbReference type="EMBL" id="AVCH01000182">
    <property type="protein sequence ID" value="KFN45478.1"/>
    <property type="molecule type" value="Genomic_DNA"/>
</dbReference>
<feature type="compositionally biased region" description="Basic residues" evidence="1">
    <location>
        <begin position="351"/>
        <end position="369"/>
    </location>
</feature>
<evidence type="ECO:0000256" key="1">
    <source>
        <dbReference type="SAM" id="MobiDB-lite"/>
    </source>
</evidence>
<comment type="caution">
    <text evidence="3">The sequence shown here is derived from an EMBL/GenBank/DDBJ whole genome shotgun (WGS) entry which is preliminary data.</text>
</comment>
<accession>A0A091AYV0</accession>
<sequence length="383" mass="41873">MSRKKELGKYRDIVSRIRIDHSAYADILEELTEAYDAVGATATPVCLLITGESRTGKSSVVRDLLETYLPTHVEDRTIRTVVYAVAPAKATVKSLLESLLHGLGDPYWSRGSLGNMTQRLYTLLDAVQCKMIILDEFQHLCDKGQKQSLHMLADWLKVLLESRKYGLVAVGLPTAASVVHGHPQLAGRFDDELKMPLFDWGEKGSSDQFRAILRQFQAELHPFQLPALDGREMALRVFLASAGRIGLVAKLLDRAVGNAVRAGTVNIGLDDLKKAYTRAIWSARLFPVPGGPFGADTTALLAKGVQETVFANAALEEVADKSAAVAVYGKNKPAPDADDVEDRREPPAAPRRVRNAPGKARKAKGRPPLRGRPNPKKELGKAL</sequence>
<feature type="region of interest" description="Disordered" evidence="1">
    <location>
        <begin position="330"/>
        <end position="383"/>
    </location>
</feature>
<evidence type="ECO:0000259" key="2">
    <source>
        <dbReference type="SMART" id="SM00382"/>
    </source>
</evidence>
<dbReference type="InterPro" id="IPR003593">
    <property type="entry name" value="AAA+_ATPase"/>
</dbReference>
<name>A0A091AYV0_9GAMM</name>
<dbReference type="Proteomes" id="UP000029392">
    <property type="component" value="Unassembled WGS sequence"/>
</dbReference>
<dbReference type="SUPFAM" id="SSF52540">
    <property type="entry name" value="P-loop containing nucleoside triphosphate hydrolases"/>
    <property type="match status" value="1"/>
</dbReference>
<organism evidence="3 4">
    <name type="scientific">Arenimonas malthae CC-JY-1</name>
    <dbReference type="NCBI Taxonomy" id="1384054"/>
    <lineage>
        <taxon>Bacteria</taxon>
        <taxon>Pseudomonadati</taxon>
        <taxon>Pseudomonadota</taxon>
        <taxon>Gammaproteobacteria</taxon>
        <taxon>Lysobacterales</taxon>
        <taxon>Lysobacteraceae</taxon>
        <taxon>Arenimonas</taxon>
    </lineage>
</organism>
<evidence type="ECO:0000313" key="4">
    <source>
        <dbReference type="Proteomes" id="UP000029392"/>
    </source>
</evidence>
<dbReference type="Gene3D" id="3.40.50.300">
    <property type="entry name" value="P-loop containing nucleotide triphosphate hydrolases"/>
    <property type="match status" value="1"/>
</dbReference>
<evidence type="ECO:0000313" key="3">
    <source>
        <dbReference type="EMBL" id="KFN45478.1"/>
    </source>
</evidence>
<dbReference type="OrthoDB" id="6058098at2"/>
<keyword evidence="4" id="KW-1185">Reference proteome</keyword>
<reference evidence="3 4" key="1">
    <citation type="submission" date="2013-09" db="EMBL/GenBank/DDBJ databases">
        <title>Genome sequencing of Arenimonas malthae.</title>
        <authorList>
            <person name="Chen F."/>
            <person name="Wang G."/>
        </authorList>
    </citation>
    <scope>NUCLEOTIDE SEQUENCE [LARGE SCALE GENOMIC DNA]</scope>
    <source>
        <strain evidence="3 4">CC-JY-1</strain>
    </source>
</reference>
<dbReference type="RefSeq" id="WP_043804282.1">
    <property type="nucleotide sequence ID" value="NZ_AVCH01000182.1"/>
</dbReference>
<dbReference type="InterPro" id="IPR027417">
    <property type="entry name" value="P-loop_NTPase"/>
</dbReference>
<feature type="domain" description="AAA+ ATPase" evidence="2">
    <location>
        <begin position="43"/>
        <end position="199"/>
    </location>
</feature>
<dbReference type="InterPro" id="IPR008868">
    <property type="entry name" value="TniB"/>
</dbReference>
<dbReference type="Pfam" id="PF05621">
    <property type="entry name" value="TniB"/>
    <property type="match status" value="1"/>
</dbReference>
<gene>
    <name evidence="3" type="ORF">N790_02390</name>
</gene>
<dbReference type="eggNOG" id="COG2842">
    <property type="taxonomic scope" value="Bacteria"/>
</dbReference>
<dbReference type="STRING" id="1384054.N790_02390"/>
<dbReference type="AlphaFoldDB" id="A0A091AYV0"/>
<dbReference type="SMART" id="SM00382">
    <property type="entry name" value="AAA"/>
    <property type="match status" value="1"/>
</dbReference>